<evidence type="ECO:0000313" key="2">
    <source>
        <dbReference type="EMBL" id="MTD54636.1"/>
    </source>
</evidence>
<dbReference type="Pfam" id="PF13577">
    <property type="entry name" value="SnoaL_4"/>
    <property type="match status" value="1"/>
</dbReference>
<comment type="caution">
    <text evidence="2">The sequence shown here is derived from an EMBL/GenBank/DDBJ whole genome shotgun (WGS) entry which is preliminary data.</text>
</comment>
<dbReference type="OrthoDB" id="9180262at2"/>
<keyword evidence="3" id="KW-1185">Reference proteome</keyword>
<organism evidence="2 3">
    <name type="scientific">Amycolatopsis pithecellobii</name>
    <dbReference type="NCBI Taxonomy" id="664692"/>
    <lineage>
        <taxon>Bacteria</taxon>
        <taxon>Bacillati</taxon>
        <taxon>Actinomycetota</taxon>
        <taxon>Actinomycetes</taxon>
        <taxon>Pseudonocardiales</taxon>
        <taxon>Pseudonocardiaceae</taxon>
        <taxon>Amycolatopsis</taxon>
    </lineage>
</organism>
<dbReference type="SUPFAM" id="SSF54427">
    <property type="entry name" value="NTF2-like"/>
    <property type="match status" value="1"/>
</dbReference>
<dbReference type="Proteomes" id="UP000440096">
    <property type="component" value="Unassembled WGS sequence"/>
</dbReference>
<evidence type="ECO:0000313" key="3">
    <source>
        <dbReference type="Proteomes" id="UP000440096"/>
    </source>
</evidence>
<dbReference type="InterPro" id="IPR032710">
    <property type="entry name" value="NTF2-like_dom_sf"/>
</dbReference>
<evidence type="ECO:0000259" key="1">
    <source>
        <dbReference type="Pfam" id="PF13577"/>
    </source>
</evidence>
<accession>A0A6N7Z5C5</accession>
<name>A0A6N7Z5C5_9PSEU</name>
<dbReference type="RefSeq" id="WP_154756846.1">
    <property type="nucleotide sequence ID" value="NZ_WMBA01000013.1"/>
</dbReference>
<gene>
    <name evidence="2" type="ORF">GKO32_11685</name>
</gene>
<dbReference type="AlphaFoldDB" id="A0A6N7Z5C5"/>
<dbReference type="EMBL" id="WMBA01000013">
    <property type="protein sequence ID" value="MTD54636.1"/>
    <property type="molecule type" value="Genomic_DNA"/>
</dbReference>
<reference evidence="2 3" key="1">
    <citation type="submission" date="2019-11" db="EMBL/GenBank/DDBJ databases">
        <title>Draft genome of Amycolatopsis RM579.</title>
        <authorList>
            <person name="Duangmal K."/>
            <person name="Mingma R."/>
        </authorList>
    </citation>
    <scope>NUCLEOTIDE SEQUENCE [LARGE SCALE GENOMIC DNA]</scope>
    <source>
        <strain evidence="2 3">RM579</strain>
    </source>
</reference>
<protein>
    <recommendedName>
        <fullName evidence="1">SnoaL-like domain-containing protein</fullName>
    </recommendedName>
</protein>
<proteinExistence type="predicted"/>
<feature type="domain" description="SnoaL-like" evidence="1">
    <location>
        <begin position="7"/>
        <end position="136"/>
    </location>
</feature>
<dbReference type="Gene3D" id="3.10.450.50">
    <property type="match status" value="1"/>
</dbReference>
<sequence length="154" mass="17560">MTDELVQRVADELGIRRTLARLSRAQDTVDREAYKTCFTERVLLAATVVIPDWEPREVSVDELADRYFAEMDKYIFGQHFVTNHIIDVDGDEATCTADLWCVSALRDGADPRVTGLGGRYDLKLRRVGGEWRICERSIFENYSFDAGELLRHGA</sequence>
<dbReference type="InterPro" id="IPR037401">
    <property type="entry name" value="SnoaL-like"/>
</dbReference>